<dbReference type="AlphaFoldDB" id="A0A069PTR7"/>
<evidence type="ECO:0000313" key="1">
    <source>
        <dbReference type="EMBL" id="KDR43224.1"/>
    </source>
</evidence>
<gene>
    <name evidence="1" type="ORF">BG61_40315</name>
</gene>
<keyword evidence="2" id="KW-1185">Reference proteome</keyword>
<comment type="caution">
    <text evidence="1">The sequence shown here is derived from an EMBL/GenBank/DDBJ whole genome shotgun (WGS) entry which is preliminary data.</text>
</comment>
<protein>
    <submittedName>
        <fullName evidence="1">Tat (Twin-arginine translocation) pathway signal sequence</fullName>
    </submittedName>
</protein>
<evidence type="ECO:0000313" key="2">
    <source>
        <dbReference type="Proteomes" id="UP000027466"/>
    </source>
</evidence>
<sequence length="211" mass="22115">MPKAIPIYIRAIPALAAGAVGATARRAAQEAPASTARRRFLEGSTVLSGLLVAGTPIALLAPSRAWAVALTHIDQAQANALMDLARTLYPHPTLPDAVYALVVKDLDVKAADPKTAALISAGVAKLDQQAAGKWTNASADARTAIVTANQSDPFIQLVRGQCITSLYDNDMAYAHFGYQGEAFSHGGYLTRGFNDLTWLPNPPADASPPVA</sequence>
<dbReference type="InterPro" id="IPR006311">
    <property type="entry name" value="TAT_signal"/>
</dbReference>
<reference evidence="1 2" key="1">
    <citation type="submission" date="2014-03" db="EMBL/GenBank/DDBJ databases">
        <title>Draft Genome Sequences of Four Burkholderia Strains.</title>
        <authorList>
            <person name="Liu X.Y."/>
            <person name="Li C.X."/>
            <person name="Xu J.H."/>
        </authorList>
    </citation>
    <scope>NUCLEOTIDE SEQUENCE [LARGE SCALE GENOMIC DNA]</scope>
    <source>
        <strain evidence="1 2">DSM 50014</strain>
    </source>
</reference>
<name>A0A069PTR7_9BURK</name>
<dbReference type="RefSeq" id="WP_129572318.1">
    <property type="nucleotide sequence ID" value="NZ_CADFFX010000019.1"/>
</dbReference>
<dbReference type="Proteomes" id="UP000027466">
    <property type="component" value="Unassembled WGS sequence"/>
</dbReference>
<dbReference type="PROSITE" id="PS51318">
    <property type="entry name" value="TAT"/>
    <property type="match status" value="1"/>
</dbReference>
<dbReference type="NCBIfam" id="TIGR01409">
    <property type="entry name" value="TAT_signal_seq"/>
    <property type="match status" value="1"/>
</dbReference>
<accession>A0A069PTR7</accession>
<dbReference type="EMBL" id="JFHC01000009">
    <property type="protein sequence ID" value="KDR43224.1"/>
    <property type="molecule type" value="Genomic_DNA"/>
</dbReference>
<dbReference type="InterPro" id="IPR019546">
    <property type="entry name" value="TAT_signal_bac_arc"/>
</dbReference>
<organism evidence="1 2">
    <name type="scientific">Caballeronia glathei</name>
    <dbReference type="NCBI Taxonomy" id="60547"/>
    <lineage>
        <taxon>Bacteria</taxon>
        <taxon>Pseudomonadati</taxon>
        <taxon>Pseudomonadota</taxon>
        <taxon>Betaproteobacteria</taxon>
        <taxon>Burkholderiales</taxon>
        <taxon>Burkholderiaceae</taxon>
        <taxon>Caballeronia</taxon>
    </lineage>
</organism>
<proteinExistence type="predicted"/>
<dbReference type="STRING" id="60547.GCA_000751215_06190"/>